<proteinExistence type="predicted"/>
<dbReference type="PROSITE" id="PS00107">
    <property type="entry name" value="PROTEIN_KINASE_ATP"/>
    <property type="match status" value="1"/>
</dbReference>
<feature type="binding site" evidence="2">
    <location>
        <position position="595"/>
    </location>
    <ligand>
        <name>ATP</name>
        <dbReference type="ChEBI" id="CHEBI:30616"/>
    </ligand>
</feature>
<dbReference type="InterPro" id="IPR000719">
    <property type="entry name" value="Prot_kinase_dom"/>
</dbReference>
<accession>A0A2V0P570</accession>
<dbReference type="InterPro" id="IPR003018">
    <property type="entry name" value="GAF"/>
</dbReference>
<feature type="region of interest" description="Disordered" evidence="3">
    <location>
        <begin position="1"/>
        <end position="36"/>
    </location>
</feature>
<evidence type="ECO:0000256" key="2">
    <source>
        <dbReference type="PROSITE-ProRule" id="PRU10141"/>
    </source>
</evidence>
<sequence>MGLITRAWSRWSQTARKSSKDRDGAGGGGGGASPGAAAVAAAPLAAAFVESELARRGSGSSLEDLIASACAEGASGIDAAALRAAARGAAARAGDAAGALAALARRRRKGPKPAPAAPHDGWLLGPPKPACHEARVATADAVYLMRSTRDGEIESMLRLLCAVFGTDTASCALLTGECIHIAGGCGALWPCVCPDRWGFCGWSFLNAVHELLVIEDLDADARFAANYFCVDPEFHLKFYVAAPLVSTDGHRLGTLCIMGQRARKFDATRAQVLANLAEMMTRQLEARWARQLAAAGDVAGAVARLRPLAAYDAAYMVVDTSSSPWRVMHLNVPAIDALGVEWGASYAELASNREGRPSAPKFPGVPISDFFNLSASAAEWERGGWAFSLRGVAGAGAAEGRRFALHFRLCHSDGLDSDQPPIGVPSFVALCDDAFGRSLFFARVEEDANSAAAAMARACRAGGAGAAAGAAAGDARGAVAAAGLGVASRDDSAGWLPTVGAAPGGGGGDGAACQAGGAEAAFTVAPAQWLPGAAPPPPPSPSAPLALALRGAARGCAPVGPGCPIEGLLVGPLLGRGSWGRVYRGLFKGQPVAVKIIDADSSVARDAAGVPLEVALTRGLGHPNLMTVVTHAFSPAAAAPGCGGCGRASADGAAGAGRRVCWMVFEYADRGTLADAVVKGWLRTSRDPTDGATDLRLVATTALEIAGAMAHLHSHGVMHGDLCGGNVMLASRPSLGPGFAAKVGDYGLCRRAAPGLGSARVSPGNYGTITHVAPELMLDGNLTPAADAYSFGVLLYEMLTGARAWAGLSHTAIVLQTSVLGRGLEPPAGLSQSAPELAGLLADCLDRDPRRRPTFDGAARALAGWLQKTKGQDLSGTDVGRRRDADANAAAPAGCAGGAGCGAP</sequence>
<feature type="domain" description="Protein kinase" evidence="4">
    <location>
        <begin position="568"/>
        <end position="866"/>
    </location>
</feature>
<dbReference type="Pfam" id="PF00069">
    <property type="entry name" value="Pkinase"/>
    <property type="match status" value="1"/>
</dbReference>
<evidence type="ECO:0000256" key="1">
    <source>
        <dbReference type="ARBA" id="ARBA00023170"/>
    </source>
</evidence>
<dbReference type="SUPFAM" id="SSF55781">
    <property type="entry name" value="GAF domain-like"/>
    <property type="match status" value="1"/>
</dbReference>
<evidence type="ECO:0000313" key="6">
    <source>
        <dbReference type="Proteomes" id="UP000247498"/>
    </source>
</evidence>
<protein>
    <recommendedName>
        <fullName evidence="4">Protein kinase domain-containing protein</fullName>
    </recommendedName>
</protein>
<dbReference type="AlphaFoldDB" id="A0A2V0P570"/>
<dbReference type="Gene3D" id="3.30.450.40">
    <property type="match status" value="1"/>
</dbReference>
<dbReference type="Pfam" id="PF01590">
    <property type="entry name" value="GAF"/>
    <property type="match status" value="1"/>
</dbReference>
<dbReference type="PANTHER" id="PTHR44329">
    <property type="entry name" value="SERINE/THREONINE-PROTEIN KINASE TNNI3K-RELATED"/>
    <property type="match status" value="1"/>
</dbReference>
<gene>
    <name evidence="5" type="ORF">Rsub_07509</name>
</gene>
<evidence type="ECO:0000256" key="3">
    <source>
        <dbReference type="SAM" id="MobiDB-lite"/>
    </source>
</evidence>
<keyword evidence="1" id="KW-0675">Receptor</keyword>
<dbReference type="OrthoDB" id="526972at2759"/>
<dbReference type="STRING" id="307507.A0A2V0P570"/>
<dbReference type="InterPro" id="IPR008266">
    <property type="entry name" value="Tyr_kinase_AS"/>
</dbReference>
<dbReference type="InterPro" id="IPR029016">
    <property type="entry name" value="GAF-like_dom_sf"/>
</dbReference>
<dbReference type="SUPFAM" id="SSF56112">
    <property type="entry name" value="Protein kinase-like (PK-like)"/>
    <property type="match status" value="1"/>
</dbReference>
<dbReference type="PROSITE" id="PS00109">
    <property type="entry name" value="PROTEIN_KINASE_TYR"/>
    <property type="match status" value="1"/>
</dbReference>
<dbReference type="InterPro" id="IPR051681">
    <property type="entry name" value="Ser/Thr_Kinases-Pseudokinases"/>
</dbReference>
<organism evidence="5 6">
    <name type="scientific">Raphidocelis subcapitata</name>
    <dbReference type="NCBI Taxonomy" id="307507"/>
    <lineage>
        <taxon>Eukaryota</taxon>
        <taxon>Viridiplantae</taxon>
        <taxon>Chlorophyta</taxon>
        <taxon>core chlorophytes</taxon>
        <taxon>Chlorophyceae</taxon>
        <taxon>CS clade</taxon>
        <taxon>Sphaeropleales</taxon>
        <taxon>Selenastraceae</taxon>
        <taxon>Raphidocelis</taxon>
    </lineage>
</organism>
<dbReference type="GO" id="GO:0004674">
    <property type="term" value="F:protein serine/threonine kinase activity"/>
    <property type="evidence" value="ECO:0007669"/>
    <property type="project" value="TreeGrafter"/>
</dbReference>
<dbReference type="GO" id="GO:0005524">
    <property type="term" value="F:ATP binding"/>
    <property type="evidence" value="ECO:0007669"/>
    <property type="project" value="UniProtKB-UniRule"/>
</dbReference>
<evidence type="ECO:0000313" key="5">
    <source>
        <dbReference type="EMBL" id="GBF95008.1"/>
    </source>
</evidence>
<dbReference type="InterPro" id="IPR017441">
    <property type="entry name" value="Protein_kinase_ATP_BS"/>
</dbReference>
<keyword evidence="6" id="KW-1185">Reference proteome</keyword>
<name>A0A2V0P570_9CHLO</name>
<dbReference type="Gene3D" id="3.30.200.20">
    <property type="entry name" value="Phosphorylase Kinase, domain 1"/>
    <property type="match status" value="1"/>
</dbReference>
<dbReference type="InterPro" id="IPR011009">
    <property type="entry name" value="Kinase-like_dom_sf"/>
</dbReference>
<dbReference type="Gene3D" id="1.10.510.10">
    <property type="entry name" value="Transferase(Phosphotransferase) domain 1"/>
    <property type="match status" value="1"/>
</dbReference>
<reference evidence="5 6" key="1">
    <citation type="journal article" date="2018" name="Sci. Rep.">
        <title>Raphidocelis subcapitata (=Pseudokirchneriella subcapitata) provides an insight into genome evolution and environmental adaptations in the Sphaeropleales.</title>
        <authorList>
            <person name="Suzuki S."/>
            <person name="Yamaguchi H."/>
            <person name="Nakajima N."/>
            <person name="Kawachi M."/>
        </authorList>
    </citation>
    <scope>NUCLEOTIDE SEQUENCE [LARGE SCALE GENOMIC DNA]</scope>
    <source>
        <strain evidence="5 6">NIES-35</strain>
    </source>
</reference>
<comment type="caution">
    <text evidence="5">The sequence shown here is derived from an EMBL/GenBank/DDBJ whole genome shotgun (WGS) entry which is preliminary data.</text>
</comment>
<dbReference type="Proteomes" id="UP000247498">
    <property type="component" value="Unassembled WGS sequence"/>
</dbReference>
<dbReference type="EMBL" id="BDRX01000058">
    <property type="protein sequence ID" value="GBF95008.1"/>
    <property type="molecule type" value="Genomic_DNA"/>
</dbReference>
<keyword evidence="2" id="KW-0547">Nucleotide-binding</keyword>
<evidence type="ECO:0000259" key="4">
    <source>
        <dbReference type="PROSITE" id="PS50011"/>
    </source>
</evidence>
<dbReference type="PANTHER" id="PTHR44329:SF214">
    <property type="entry name" value="PROTEIN KINASE DOMAIN-CONTAINING PROTEIN"/>
    <property type="match status" value="1"/>
</dbReference>
<keyword evidence="2" id="KW-0067">ATP-binding</keyword>
<dbReference type="InParanoid" id="A0A2V0P570"/>
<dbReference type="PROSITE" id="PS50011">
    <property type="entry name" value="PROTEIN_KINASE_DOM"/>
    <property type="match status" value="1"/>
</dbReference>